<dbReference type="GO" id="GO:0043856">
    <property type="term" value="F:anti-sigma factor antagonist activity"/>
    <property type="evidence" value="ECO:0007669"/>
    <property type="project" value="InterPro"/>
</dbReference>
<dbReference type="PANTHER" id="PTHR33495:SF2">
    <property type="entry name" value="ANTI-SIGMA FACTOR ANTAGONIST TM_1081-RELATED"/>
    <property type="match status" value="1"/>
</dbReference>
<dbReference type="Pfam" id="PF01740">
    <property type="entry name" value="STAS"/>
    <property type="match status" value="1"/>
</dbReference>
<accession>A0A9D0YWP5</accession>
<dbReference type="PROSITE" id="PS50801">
    <property type="entry name" value="STAS"/>
    <property type="match status" value="1"/>
</dbReference>
<dbReference type="SUPFAM" id="SSF52091">
    <property type="entry name" value="SpoIIaa-like"/>
    <property type="match status" value="1"/>
</dbReference>
<evidence type="ECO:0000313" key="4">
    <source>
        <dbReference type="EMBL" id="HIQ63452.1"/>
    </source>
</evidence>
<dbReference type="InterPro" id="IPR036513">
    <property type="entry name" value="STAS_dom_sf"/>
</dbReference>
<name>A0A9D0YWP5_9FIRM</name>
<reference evidence="4" key="1">
    <citation type="submission" date="2020-10" db="EMBL/GenBank/DDBJ databases">
        <authorList>
            <person name="Gilroy R."/>
        </authorList>
    </citation>
    <scope>NUCLEOTIDE SEQUENCE</scope>
    <source>
        <strain evidence="4">ChiHile30-977</strain>
    </source>
</reference>
<reference evidence="4" key="2">
    <citation type="journal article" date="2021" name="PeerJ">
        <title>Extensive microbial diversity within the chicken gut microbiome revealed by metagenomics and culture.</title>
        <authorList>
            <person name="Gilroy R."/>
            <person name="Ravi A."/>
            <person name="Getino M."/>
            <person name="Pursley I."/>
            <person name="Horton D.L."/>
            <person name="Alikhan N.F."/>
            <person name="Baker D."/>
            <person name="Gharbi K."/>
            <person name="Hall N."/>
            <person name="Watson M."/>
            <person name="Adriaenssens E.M."/>
            <person name="Foster-Nyarko E."/>
            <person name="Jarju S."/>
            <person name="Secka A."/>
            <person name="Antonio M."/>
            <person name="Oren A."/>
            <person name="Chaudhuri R.R."/>
            <person name="La Ragione R."/>
            <person name="Hildebrand F."/>
            <person name="Pallen M.J."/>
        </authorList>
    </citation>
    <scope>NUCLEOTIDE SEQUENCE</scope>
    <source>
        <strain evidence="4">ChiHile30-977</strain>
    </source>
</reference>
<comment type="caution">
    <text evidence="4">The sequence shown here is derived from an EMBL/GenBank/DDBJ whole genome shotgun (WGS) entry which is preliminary data.</text>
</comment>
<dbReference type="InterPro" id="IPR003658">
    <property type="entry name" value="Anti-sigma_ant"/>
</dbReference>
<feature type="domain" description="STAS" evidence="3">
    <location>
        <begin position="10"/>
        <end position="111"/>
    </location>
</feature>
<dbReference type="Gene3D" id="3.30.750.24">
    <property type="entry name" value="STAS domain"/>
    <property type="match status" value="1"/>
</dbReference>
<gene>
    <name evidence="4" type="ORF">IAA66_07680</name>
</gene>
<evidence type="ECO:0000256" key="1">
    <source>
        <dbReference type="ARBA" id="ARBA00009013"/>
    </source>
</evidence>
<dbReference type="EMBL" id="DVFI01000105">
    <property type="protein sequence ID" value="HIQ63452.1"/>
    <property type="molecule type" value="Genomic_DNA"/>
</dbReference>
<dbReference type="AlphaFoldDB" id="A0A9D0YWP5"/>
<proteinExistence type="inferred from homology"/>
<dbReference type="PANTHER" id="PTHR33495">
    <property type="entry name" value="ANTI-SIGMA FACTOR ANTAGONIST TM_1081-RELATED-RELATED"/>
    <property type="match status" value="1"/>
</dbReference>
<protein>
    <recommendedName>
        <fullName evidence="2">Anti-sigma factor antagonist</fullName>
    </recommendedName>
</protein>
<dbReference type="NCBIfam" id="TIGR00377">
    <property type="entry name" value="ant_ant_sig"/>
    <property type="match status" value="1"/>
</dbReference>
<evidence type="ECO:0000259" key="3">
    <source>
        <dbReference type="PROSITE" id="PS50801"/>
    </source>
</evidence>
<evidence type="ECO:0000313" key="5">
    <source>
        <dbReference type="Proteomes" id="UP000886819"/>
    </source>
</evidence>
<dbReference type="InterPro" id="IPR002645">
    <property type="entry name" value="STAS_dom"/>
</dbReference>
<organism evidence="4 5">
    <name type="scientific">Candidatus Avichristensenella intestinipullorum</name>
    <dbReference type="NCBI Taxonomy" id="2840693"/>
    <lineage>
        <taxon>Bacteria</taxon>
        <taxon>Bacillati</taxon>
        <taxon>Bacillota</taxon>
        <taxon>Clostridia</taxon>
        <taxon>Candidatus Avichristensenella</taxon>
    </lineage>
</organism>
<sequence length="111" mass="12420">MCVQERPEAGTRGVSANRDTVTVQIEGELDHCSAERVRASLDALIEDVRVKRLVIDLQHLTFMDSSGIGVILGRYRTLSRRSGSLAVRNPSPQVDRLFHLSGLYQIVEKCR</sequence>
<dbReference type="CDD" id="cd07043">
    <property type="entry name" value="STAS_anti-anti-sigma_factors"/>
    <property type="match status" value="1"/>
</dbReference>
<evidence type="ECO:0000256" key="2">
    <source>
        <dbReference type="RuleBase" id="RU003749"/>
    </source>
</evidence>
<dbReference type="Proteomes" id="UP000886819">
    <property type="component" value="Unassembled WGS sequence"/>
</dbReference>
<comment type="similarity">
    <text evidence="1 2">Belongs to the anti-sigma-factor antagonist family.</text>
</comment>